<keyword evidence="3" id="KW-1185">Reference proteome</keyword>
<protein>
    <submittedName>
        <fullName evidence="2">Uncharacterized protein</fullName>
    </submittedName>
</protein>
<evidence type="ECO:0000256" key="1">
    <source>
        <dbReference type="SAM" id="SignalP"/>
    </source>
</evidence>
<dbReference type="AlphaFoldDB" id="A0A2S6IEZ2"/>
<dbReference type="Proteomes" id="UP000239002">
    <property type="component" value="Unassembled WGS sequence"/>
</dbReference>
<dbReference type="OrthoDB" id="1488584at2"/>
<sequence>MKQYFTLLFLIISVVAYSQRNAPVAGDAATLTDLIHKDYSLVDISKVKEEMNRDRKKVISLLRRYIYDCKLEVYNTKVGSPEKEVGLLEAIQYHNNIISENKSLITELNEKLLKENKSSFSAIKIDEYNQNILTARLDIEKINFSADSLKLTNLKDCSSSNPYVKEILKRFSKKYEQSYASMTDEYARASSINNINKSLPILGGDLALETFIDGLSGFIANRTKQELQVYAFDKLKKYVELTDCSKIEDPKKKAKCLEELKSQQKKQQLLAELQIILPTTTRFLKDYQLTNINNLGNDLKENLEKDFDQLLVNIPQLKESNRFKDKPELKLALKGVEFINQLNKTKNPVELIDILSRDKELKELLFEVTKEETAYENLNAVSLLVHSLTIVSNSERRFVSLEFLSNYSTDINYNLLYFGFLHNQSKYHYFIDGFPTDKLMTNISVDDLENGISKLYNVQQDIGRILASAERIYQNARKIRIASQNSETKIEPETVHIYVEDIINFIEDSYGTYIEIRTDFSISNPVAPEENVGTTATSTTISVDLEKYFSTAHFANKLLLDLRKKRYNNVLFDALSLGVDLTEKSDLNFDITEELARVLNFYANVANAKDSEGVEKAISAFAMPQGSYKSKQKANIYVGLDTYPGLIFGLDLNGYEGNESAFAVGITAPVGITIKPKFTGKGSFFVSVIDIAAPFRLRFDNADETRTISDYTFENILAPGLYYSTPLGDSPISINIGTQYGPQLDFEENSEGAITNTIKDSFRIGVGLVVDIPLYSIYRK</sequence>
<name>A0A2S6IEZ2_9FLAO</name>
<comment type="caution">
    <text evidence="2">The sequence shown here is derived from an EMBL/GenBank/DDBJ whole genome shotgun (WGS) entry which is preliminary data.</text>
</comment>
<reference evidence="2 3" key="1">
    <citation type="submission" date="2018-02" db="EMBL/GenBank/DDBJ databases">
        <title>Genomic Encyclopedia of Archaeal and Bacterial Type Strains, Phase II (KMG-II): from individual species to whole genera.</title>
        <authorList>
            <person name="Goeker M."/>
        </authorList>
    </citation>
    <scope>NUCLEOTIDE SEQUENCE [LARGE SCALE GENOMIC DNA]</scope>
    <source>
        <strain evidence="2 3">DSM 16809</strain>
    </source>
</reference>
<organism evidence="2 3">
    <name type="scientific">Nonlabens xylanidelens</name>
    <dbReference type="NCBI Taxonomy" id="191564"/>
    <lineage>
        <taxon>Bacteria</taxon>
        <taxon>Pseudomonadati</taxon>
        <taxon>Bacteroidota</taxon>
        <taxon>Flavobacteriia</taxon>
        <taxon>Flavobacteriales</taxon>
        <taxon>Flavobacteriaceae</taxon>
        <taxon>Nonlabens</taxon>
    </lineage>
</organism>
<gene>
    <name evidence="2" type="ORF">LY01_02874</name>
</gene>
<feature type="chain" id="PRO_5015707960" evidence="1">
    <location>
        <begin position="19"/>
        <end position="780"/>
    </location>
</feature>
<feature type="signal peptide" evidence="1">
    <location>
        <begin position="1"/>
        <end position="18"/>
    </location>
</feature>
<dbReference type="EMBL" id="PTJE01000009">
    <property type="protein sequence ID" value="PPK92788.1"/>
    <property type="molecule type" value="Genomic_DNA"/>
</dbReference>
<keyword evidence="1" id="KW-0732">Signal</keyword>
<dbReference type="RefSeq" id="WP_104516676.1">
    <property type="nucleotide sequence ID" value="NZ_MQVW01000014.1"/>
</dbReference>
<proteinExistence type="predicted"/>
<evidence type="ECO:0000313" key="2">
    <source>
        <dbReference type="EMBL" id="PPK92788.1"/>
    </source>
</evidence>
<accession>A0A2S6IEZ2</accession>
<evidence type="ECO:0000313" key="3">
    <source>
        <dbReference type="Proteomes" id="UP000239002"/>
    </source>
</evidence>